<dbReference type="Proteomes" id="UP000316714">
    <property type="component" value="Unassembled WGS sequence"/>
</dbReference>
<keyword evidence="3" id="KW-1185">Reference proteome</keyword>
<dbReference type="RefSeq" id="WP_197531435.1">
    <property type="nucleotide sequence ID" value="NZ_SIHJ01000001.1"/>
</dbReference>
<sequence length="56" mass="5788" precursor="true">MLFAIQLLLGLATLTAALSVAARAKEAEPTVLDAERSLGAPVRRLPGECGDGPRIS</sequence>
<name>A0A5C5VJH2_9BACT</name>
<protein>
    <submittedName>
        <fullName evidence="2">Uncharacterized protein</fullName>
    </submittedName>
</protein>
<evidence type="ECO:0000256" key="1">
    <source>
        <dbReference type="SAM" id="SignalP"/>
    </source>
</evidence>
<organism evidence="2 3">
    <name type="scientific">Posidoniimonas corsicana</name>
    <dbReference type="NCBI Taxonomy" id="1938618"/>
    <lineage>
        <taxon>Bacteria</taxon>
        <taxon>Pseudomonadati</taxon>
        <taxon>Planctomycetota</taxon>
        <taxon>Planctomycetia</taxon>
        <taxon>Pirellulales</taxon>
        <taxon>Lacipirellulaceae</taxon>
        <taxon>Posidoniimonas</taxon>
    </lineage>
</organism>
<gene>
    <name evidence="2" type="ORF">KOR34_31110</name>
</gene>
<reference evidence="2 3" key="1">
    <citation type="submission" date="2019-02" db="EMBL/GenBank/DDBJ databases">
        <title>Deep-cultivation of Planctomycetes and their phenomic and genomic characterization uncovers novel biology.</title>
        <authorList>
            <person name="Wiegand S."/>
            <person name="Jogler M."/>
            <person name="Boedeker C."/>
            <person name="Pinto D."/>
            <person name="Vollmers J."/>
            <person name="Rivas-Marin E."/>
            <person name="Kohn T."/>
            <person name="Peeters S.H."/>
            <person name="Heuer A."/>
            <person name="Rast P."/>
            <person name="Oberbeckmann S."/>
            <person name="Bunk B."/>
            <person name="Jeske O."/>
            <person name="Meyerdierks A."/>
            <person name="Storesund J.E."/>
            <person name="Kallscheuer N."/>
            <person name="Luecker S."/>
            <person name="Lage O.M."/>
            <person name="Pohl T."/>
            <person name="Merkel B.J."/>
            <person name="Hornburger P."/>
            <person name="Mueller R.-W."/>
            <person name="Bruemmer F."/>
            <person name="Labrenz M."/>
            <person name="Spormann A.M."/>
            <person name="Op Den Camp H."/>
            <person name="Overmann J."/>
            <person name="Amann R."/>
            <person name="Jetten M.S.M."/>
            <person name="Mascher T."/>
            <person name="Medema M.H."/>
            <person name="Devos D.P."/>
            <person name="Kaster A.-K."/>
            <person name="Ovreas L."/>
            <person name="Rohde M."/>
            <person name="Galperin M.Y."/>
            <person name="Jogler C."/>
        </authorList>
    </citation>
    <scope>NUCLEOTIDE SEQUENCE [LARGE SCALE GENOMIC DNA]</scope>
    <source>
        <strain evidence="2 3">KOR34</strain>
    </source>
</reference>
<comment type="caution">
    <text evidence="2">The sequence shown here is derived from an EMBL/GenBank/DDBJ whole genome shotgun (WGS) entry which is preliminary data.</text>
</comment>
<dbReference type="EMBL" id="SIHJ01000001">
    <property type="protein sequence ID" value="TWT38143.1"/>
    <property type="molecule type" value="Genomic_DNA"/>
</dbReference>
<dbReference type="AlphaFoldDB" id="A0A5C5VJH2"/>
<evidence type="ECO:0000313" key="2">
    <source>
        <dbReference type="EMBL" id="TWT38143.1"/>
    </source>
</evidence>
<keyword evidence="1" id="KW-0732">Signal</keyword>
<accession>A0A5C5VJH2</accession>
<proteinExistence type="predicted"/>
<feature type="chain" id="PRO_5022936449" evidence="1">
    <location>
        <begin position="25"/>
        <end position="56"/>
    </location>
</feature>
<feature type="signal peptide" evidence="1">
    <location>
        <begin position="1"/>
        <end position="24"/>
    </location>
</feature>
<evidence type="ECO:0000313" key="3">
    <source>
        <dbReference type="Proteomes" id="UP000316714"/>
    </source>
</evidence>